<proteinExistence type="predicted"/>
<dbReference type="InterPro" id="IPR017183">
    <property type="entry name" value="Sigma54_dep_tscrpt_act_RtcR"/>
</dbReference>
<dbReference type="SUPFAM" id="SSF52540">
    <property type="entry name" value="P-loop containing nucleoside triphosphate hydrolases"/>
    <property type="match status" value="1"/>
</dbReference>
<feature type="domain" description="Sigma-54 factor interaction" evidence="3">
    <location>
        <begin position="187"/>
        <end position="425"/>
    </location>
</feature>
<evidence type="ECO:0000313" key="5">
    <source>
        <dbReference type="Proteomes" id="UP001549366"/>
    </source>
</evidence>
<dbReference type="PIRSF" id="PIRSF037354">
    <property type="entry name" value="Txn_actvtr_RtcR"/>
    <property type="match status" value="1"/>
</dbReference>
<dbReference type="InterPro" id="IPR003593">
    <property type="entry name" value="AAA+_ATPase"/>
</dbReference>
<dbReference type="CDD" id="cd00009">
    <property type="entry name" value="AAA"/>
    <property type="match status" value="1"/>
</dbReference>
<dbReference type="RefSeq" id="WP_354009396.1">
    <property type="nucleotide sequence ID" value="NZ_JBEWTA010000001.1"/>
</dbReference>
<dbReference type="PROSITE" id="PS50045">
    <property type="entry name" value="SIGMA54_INTERACT_4"/>
    <property type="match status" value="1"/>
</dbReference>
<dbReference type="PANTHER" id="PTHR32071">
    <property type="entry name" value="TRANSCRIPTIONAL REGULATORY PROTEIN"/>
    <property type="match status" value="1"/>
</dbReference>
<dbReference type="InterPro" id="IPR009715">
    <property type="entry name" value="RtcR"/>
</dbReference>
<dbReference type="InterPro" id="IPR027417">
    <property type="entry name" value="P-loop_NTPase"/>
</dbReference>
<dbReference type="PANTHER" id="PTHR32071:SF14">
    <property type="entry name" value="TRANSCRIPTIONAL REGULATORY PROTEIN RTCR"/>
    <property type="match status" value="1"/>
</dbReference>
<evidence type="ECO:0000313" key="4">
    <source>
        <dbReference type="EMBL" id="MET4759410.1"/>
    </source>
</evidence>
<protein>
    <submittedName>
        <fullName evidence="4">Transcriptional regulatory protein RtcR</fullName>
    </submittedName>
</protein>
<gene>
    <name evidence="4" type="ORF">V5J35_004602</name>
</gene>
<evidence type="ECO:0000256" key="1">
    <source>
        <dbReference type="ARBA" id="ARBA00022741"/>
    </source>
</evidence>
<name>A0ABV2SNS5_9GAMM</name>
<dbReference type="SMART" id="SM00382">
    <property type="entry name" value="AAA"/>
    <property type="match status" value="1"/>
</dbReference>
<dbReference type="Pfam" id="PF06956">
    <property type="entry name" value="RtcR"/>
    <property type="match status" value="1"/>
</dbReference>
<reference evidence="4 5" key="1">
    <citation type="submission" date="2024-06" db="EMBL/GenBank/DDBJ databases">
        <title>Genomic Encyclopedia of Type Strains, Phase V (KMG-V): Genome sequencing to study the core and pangenomes of soil and plant-associated prokaryotes.</title>
        <authorList>
            <person name="Whitman W."/>
        </authorList>
    </citation>
    <scope>NUCLEOTIDE SEQUENCE [LARGE SCALE GENOMIC DNA]</scope>
    <source>
        <strain evidence="4 5">NE40</strain>
    </source>
</reference>
<dbReference type="Pfam" id="PF00158">
    <property type="entry name" value="Sigma54_activat"/>
    <property type="match status" value="1"/>
</dbReference>
<dbReference type="Proteomes" id="UP001549366">
    <property type="component" value="Unassembled WGS sequence"/>
</dbReference>
<dbReference type="NCBIfam" id="NF038308">
    <property type="entry name" value="RNA_repair_RtcR"/>
    <property type="match status" value="1"/>
</dbReference>
<dbReference type="Gene3D" id="1.10.8.60">
    <property type="match status" value="1"/>
</dbReference>
<organism evidence="4 5">
    <name type="scientific">Endozoicomonas lisbonensis</name>
    <dbReference type="NCBI Taxonomy" id="3120522"/>
    <lineage>
        <taxon>Bacteria</taxon>
        <taxon>Pseudomonadati</taxon>
        <taxon>Pseudomonadota</taxon>
        <taxon>Gammaproteobacteria</taxon>
        <taxon>Oceanospirillales</taxon>
        <taxon>Endozoicomonadaceae</taxon>
        <taxon>Endozoicomonas</taxon>
    </lineage>
</organism>
<sequence>MTRKKNVVVSILGIVKDNKGRGSKRWSTWRPNVSLVSQDNFQVDRLELLYSPDYLRLARKVMEDIQSVSPETEVVLIEAAWKDHWDFVEIYSWLYDFAEHYPLNTDEENYYFNITTGTHVNQICMFLISEARLFPARIIQVSPVPENEDKAKGKIHIIDLDLSRYDILAKRLFEEHLTGSDFLKAGIQTHSQSFNQVIAEIERVAIRSRDPVLLEGATGVGKSQLARRIYELKSLNDKITGSFVAVNCATLKGEGAMSALFGHQKGAFTGAVTKREGYLRQAHQGILFLDEIGELGLDEQAMLLHALEEKRYYPVGSDRTVYSDFQLLAGTNRNLREAVKLGSFREDLLARIDLWHWQLPKLKDRLEDLEANIDYELRQHTRLYNKQVRFNKAARADYLDFAKSDQAQWSSNFRDLNASITRMVTLSESGRIDEENVMAEVTRLKTRWDTSGEDKGLLLADYLPQEQINGMDYFDQLQLRNVIEVCRQSRSMAEAGRTLFNVSRQSKASQNDSHRLRHYLQKFGLNFQDIRA</sequence>
<evidence type="ECO:0000256" key="2">
    <source>
        <dbReference type="ARBA" id="ARBA00022840"/>
    </source>
</evidence>
<evidence type="ECO:0000259" key="3">
    <source>
        <dbReference type="PROSITE" id="PS50045"/>
    </source>
</evidence>
<accession>A0ABV2SNS5</accession>
<dbReference type="Gene3D" id="3.40.50.300">
    <property type="entry name" value="P-loop containing nucleotide triphosphate hydrolases"/>
    <property type="match status" value="1"/>
</dbReference>
<keyword evidence="1" id="KW-0547">Nucleotide-binding</keyword>
<dbReference type="EMBL" id="JBEWTB010000002">
    <property type="protein sequence ID" value="MET4759410.1"/>
    <property type="molecule type" value="Genomic_DNA"/>
</dbReference>
<keyword evidence="5" id="KW-1185">Reference proteome</keyword>
<comment type="caution">
    <text evidence="4">The sequence shown here is derived from an EMBL/GenBank/DDBJ whole genome shotgun (WGS) entry which is preliminary data.</text>
</comment>
<dbReference type="InterPro" id="IPR002078">
    <property type="entry name" value="Sigma_54_int"/>
</dbReference>
<keyword evidence="2" id="KW-0067">ATP-binding</keyword>